<reference evidence="2 3" key="1">
    <citation type="submission" date="2020-11" db="EMBL/GenBank/DDBJ databases">
        <title>Enhanced detection system for hospital associated transmission using whole genome sequencing surveillance.</title>
        <authorList>
            <person name="Harrison L.H."/>
            <person name="Van Tyne D."/>
            <person name="Marsh J.W."/>
            <person name="Griffith M.P."/>
            <person name="Snyder D.J."/>
            <person name="Cooper V.S."/>
            <person name="Mustapha M."/>
        </authorList>
    </citation>
    <scope>NUCLEOTIDE SEQUENCE [LARGE SCALE GENOMIC DNA]</scope>
    <source>
        <strain evidence="2 3">SER00227</strain>
    </source>
</reference>
<accession>A0ABS0LUB9</accession>
<sequence length="232" mass="24946">MKLKLLACFSILVLSGCAQKPSVNVNAMTSGVATGKNIVIIPARQELWNSNQLEYMQISRVVASTLSSSGYRMVDKVEDADQAILLDFNRSGAVSQARNVTMPIYGQTGVSSSTTYGTANTTLNNYGYGYGTANTTGTSTTVYNPTYGITGTYNTTVVDTFYGAAVSIQSFDSRKYLKTKQAIMLWKSIATYVSSNADNISDYKGLARIASSFADKNTNGSVPISVDLRESN</sequence>
<protein>
    <recommendedName>
        <fullName evidence="4">DUF4136 domain-containing protein</fullName>
    </recommendedName>
</protein>
<dbReference type="EMBL" id="JADUMB010000001">
    <property type="protein sequence ID" value="MBH1918925.1"/>
    <property type="molecule type" value="Genomic_DNA"/>
</dbReference>
<evidence type="ECO:0000313" key="3">
    <source>
        <dbReference type="Proteomes" id="UP000635335"/>
    </source>
</evidence>
<name>A0ABS0LUB9_9GAMM</name>
<keyword evidence="3" id="KW-1185">Reference proteome</keyword>
<feature type="chain" id="PRO_5046974854" description="DUF4136 domain-containing protein" evidence="1">
    <location>
        <begin position="21"/>
        <end position="232"/>
    </location>
</feature>
<keyword evidence="1" id="KW-0732">Signal</keyword>
<comment type="caution">
    <text evidence="2">The sequence shown here is derived from an EMBL/GenBank/DDBJ whole genome shotgun (WGS) entry which is preliminary data.</text>
</comment>
<evidence type="ECO:0008006" key="4">
    <source>
        <dbReference type="Google" id="ProtNLM"/>
    </source>
</evidence>
<dbReference type="RefSeq" id="WP_197667239.1">
    <property type="nucleotide sequence ID" value="NZ_JADUMB010000001.1"/>
</dbReference>
<feature type="signal peptide" evidence="1">
    <location>
        <begin position="1"/>
        <end position="20"/>
    </location>
</feature>
<organism evidence="2 3">
    <name type="scientific">Serratia surfactantfaciens</name>
    <dbReference type="NCBI Taxonomy" id="2741499"/>
    <lineage>
        <taxon>Bacteria</taxon>
        <taxon>Pseudomonadati</taxon>
        <taxon>Pseudomonadota</taxon>
        <taxon>Gammaproteobacteria</taxon>
        <taxon>Enterobacterales</taxon>
        <taxon>Yersiniaceae</taxon>
        <taxon>Serratia</taxon>
    </lineage>
</organism>
<evidence type="ECO:0000313" key="2">
    <source>
        <dbReference type="EMBL" id="MBH1918925.1"/>
    </source>
</evidence>
<dbReference type="PROSITE" id="PS51257">
    <property type="entry name" value="PROKAR_LIPOPROTEIN"/>
    <property type="match status" value="1"/>
</dbReference>
<evidence type="ECO:0000256" key="1">
    <source>
        <dbReference type="SAM" id="SignalP"/>
    </source>
</evidence>
<dbReference type="Proteomes" id="UP000635335">
    <property type="component" value="Unassembled WGS sequence"/>
</dbReference>
<gene>
    <name evidence="2" type="ORF">I5U16_01965</name>
</gene>
<proteinExistence type="predicted"/>